<dbReference type="AlphaFoldDB" id="A0AAN6U2C5"/>
<comment type="caution">
    <text evidence="1">The sequence shown here is derived from an EMBL/GenBank/DDBJ whole genome shotgun (WGS) entry which is preliminary data.</text>
</comment>
<proteinExistence type="predicted"/>
<reference evidence="1" key="1">
    <citation type="journal article" date="2023" name="Mol. Phylogenet. Evol.">
        <title>Genome-scale phylogeny and comparative genomics of the fungal order Sordariales.</title>
        <authorList>
            <person name="Hensen N."/>
            <person name="Bonometti L."/>
            <person name="Westerberg I."/>
            <person name="Brannstrom I.O."/>
            <person name="Guillou S."/>
            <person name="Cros-Aarteil S."/>
            <person name="Calhoun S."/>
            <person name="Haridas S."/>
            <person name="Kuo A."/>
            <person name="Mondo S."/>
            <person name="Pangilinan J."/>
            <person name="Riley R."/>
            <person name="LaButti K."/>
            <person name="Andreopoulos B."/>
            <person name="Lipzen A."/>
            <person name="Chen C."/>
            <person name="Yan M."/>
            <person name="Daum C."/>
            <person name="Ng V."/>
            <person name="Clum A."/>
            <person name="Steindorff A."/>
            <person name="Ohm R.A."/>
            <person name="Martin F."/>
            <person name="Silar P."/>
            <person name="Natvig D.O."/>
            <person name="Lalanne C."/>
            <person name="Gautier V."/>
            <person name="Ament-Velasquez S.L."/>
            <person name="Kruys A."/>
            <person name="Hutchinson M.I."/>
            <person name="Powell A.J."/>
            <person name="Barry K."/>
            <person name="Miller A.N."/>
            <person name="Grigoriev I.V."/>
            <person name="Debuchy R."/>
            <person name="Gladieux P."/>
            <person name="Hiltunen Thoren M."/>
            <person name="Johannesson H."/>
        </authorList>
    </citation>
    <scope>NUCLEOTIDE SEQUENCE</scope>
    <source>
        <strain evidence="1">CBS 731.68</strain>
    </source>
</reference>
<evidence type="ECO:0000313" key="1">
    <source>
        <dbReference type="EMBL" id="KAK4124660.1"/>
    </source>
</evidence>
<accession>A0AAN6U2C5</accession>
<gene>
    <name evidence="1" type="ORF">N657DRAFT_401092</name>
</gene>
<keyword evidence="2" id="KW-1185">Reference proteome</keyword>
<evidence type="ECO:0000313" key="2">
    <source>
        <dbReference type="Proteomes" id="UP001302602"/>
    </source>
</evidence>
<dbReference type="EMBL" id="MU853227">
    <property type="protein sequence ID" value="KAK4124660.1"/>
    <property type="molecule type" value="Genomic_DNA"/>
</dbReference>
<sequence>MPSRVRTLKTTKSLLQSGVLITLDAIYIHVDRRQVIFRICRLLNSQVEGTCRLPPLRPNRPQHHCPLPVLPSQANRQRVDPQPDMKRLALAAIHGSADSPRLAAEGRH</sequence>
<protein>
    <submittedName>
        <fullName evidence="1">Uncharacterized protein</fullName>
    </submittedName>
</protein>
<name>A0AAN6U2C5_9PEZI</name>
<reference evidence="1" key="2">
    <citation type="submission" date="2023-05" db="EMBL/GenBank/DDBJ databases">
        <authorList>
            <consortium name="Lawrence Berkeley National Laboratory"/>
            <person name="Steindorff A."/>
            <person name="Hensen N."/>
            <person name="Bonometti L."/>
            <person name="Westerberg I."/>
            <person name="Brannstrom I.O."/>
            <person name="Guillou S."/>
            <person name="Cros-Aarteil S."/>
            <person name="Calhoun S."/>
            <person name="Haridas S."/>
            <person name="Kuo A."/>
            <person name="Mondo S."/>
            <person name="Pangilinan J."/>
            <person name="Riley R."/>
            <person name="Labutti K."/>
            <person name="Andreopoulos B."/>
            <person name="Lipzen A."/>
            <person name="Chen C."/>
            <person name="Yanf M."/>
            <person name="Daum C."/>
            <person name="Ng V."/>
            <person name="Clum A."/>
            <person name="Ohm R."/>
            <person name="Martin F."/>
            <person name="Silar P."/>
            <person name="Natvig D."/>
            <person name="Lalanne C."/>
            <person name="Gautier V."/>
            <person name="Ament-Velasquez S.L."/>
            <person name="Kruys A."/>
            <person name="Hutchinson M.I."/>
            <person name="Powell A.J."/>
            <person name="Barry K."/>
            <person name="Miller A.N."/>
            <person name="Grigoriev I.V."/>
            <person name="Debuchy R."/>
            <person name="Gladieux P."/>
            <person name="Thoren M.H."/>
            <person name="Johannesson H."/>
        </authorList>
    </citation>
    <scope>NUCLEOTIDE SEQUENCE</scope>
    <source>
        <strain evidence="1">CBS 731.68</strain>
    </source>
</reference>
<dbReference type="RefSeq" id="XP_062648431.1">
    <property type="nucleotide sequence ID" value="XM_062787192.1"/>
</dbReference>
<dbReference type="GeneID" id="87823962"/>
<dbReference type="Proteomes" id="UP001302602">
    <property type="component" value="Unassembled WGS sequence"/>
</dbReference>
<organism evidence="1 2">
    <name type="scientific">Parathielavia appendiculata</name>
    <dbReference type="NCBI Taxonomy" id="2587402"/>
    <lineage>
        <taxon>Eukaryota</taxon>
        <taxon>Fungi</taxon>
        <taxon>Dikarya</taxon>
        <taxon>Ascomycota</taxon>
        <taxon>Pezizomycotina</taxon>
        <taxon>Sordariomycetes</taxon>
        <taxon>Sordariomycetidae</taxon>
        <taxon>Sordariales</taxon>
        <taxon>Chaetomiaceae</taxon>
        <taxon>Parathielavia</taxon>
    </lineage>
</organism>